<organism evidence="2">
    <name type="scientific">human gut metagenome</name>
    <dbReference type="NCBI Taxonomy" id="408170"/>
    <lineage>
        <taxon>unclassified sequences</taxon>
        <taxon>metagenomes</taxon>
        <taxon>organismal metagenomes</taxon>
    </lineage>
</organism>
<comment type="caution">
    <text evidence="2">The sequence shown here is derived from an EMBL/GenBank/DDBJ whole genome shotgun (WGS) entry which is preliminary data.</text>
</comment>
<name>K1TB97_9ZZZZ</name>
<protein>
    <recommendedName>
        <fullName evidence="3">Response regulator</fullName>
    </recommendedName>
</protein>
<gene>
    <name evidence="2" type="ORF">OBE_06795</name>
</gene>
<evidence type="ECO:0000313" key="2">
    <source>
        <dbReference type="EMBL" id="EKC64739.1"/>
    </source>
</evidence>
<dbReference type="SUPFAM" id="SSF52172">
    <property type="entry name" value="CheY-like"/>
    <property type="match status" value="1"/>
</dbReference>
<dbReference type="AlphaFoldDB" id="K1TB97"/>
<dbReference type="EMBL" id="AJWZ01004683">
    <property type="protein sequence ID" value="EKC64739.1"/>
    <property type="molecule type" value="Genomic_DNA"/>
</dbReference>
<proteinExistence type="predicted"/>
<reference evidence="2" key="1">
    <citation type="journal article" date="2013" name="Environ. Microbiol.">
        <title>Microbiota from the distal guts of lean and obese adolescents exhibit partial functional redundancy besides clear differences in community structure.</title>
        <authorList>
            <person name="Ferrer M."/>
            <person name="Ruiz A."/>
            <person name="Lanza F."/>
            <person name="Haange S.B."/>
            <person name="Oberbach A."/>
            <person name="Till H."/>
            <person name="Bargiela R."/>
            <person name="Campoy C."/>
            <person name="Segura M.T."/>
            <person name="Richter M."/>
            <person name="von Bergen M."/>
            <person name="Seifert J."/>
            <person name="Suarez A."/>
        </authorList>
    </citation>
    <scope>NUCLEOTIDE SEQUENCE</scope>
</reference>
<feature type="region of interest" description="Disordered" evidence="1">
    <location>
        <begin position="24"/>
        <end position="52"/>
    </location>
</feature>
<feature type="non-terminal residue" evidence="2">
    <location>
        <position position="1"/>
    </location>
</feature>
<dbReference type="InterPro" id="IPR011006">
    <property type="entry name" value="CheY-like_superfamily"/>
</dbReference>
<evidence type="ECO:0008006" key="3">
    <source>
        <dbReference type="Google" id="ProtNLM"/>
    </source>
</evidence>
<evidence type="ECO:0000256" key="1">
    <source>
        <dbReference type="SAM" id="MobiDB-lite"/>
    </source>
</evidence>
<accession>K1TB97</accession>
<sequence length="52" mass="5951">FWAAVRETVPDLVILDVMLPDEDGYQIFGPPAGDRRDPHRTSHHGHSQNQRD</sequence>